<evidence type="ECO:0000313" key="3">
    <source>
        <dbReference type="EMBL" id="THV25996.1"/>
    </source>
</evidence>
<evidence type="ECO:0000313" key="4">
    <source>
        <dbReference type="Proteomes" id="UP000305792"/>
    </source>
</evidence>
<keyword evidence="2" id="KW-0812">Transmembrane</keyword>
<accession>A0A4V4HNG5</accession>
<protein>
    <submittedName>
        <fullName evidence="3">Uncharacterized protein</fullName>
    </submittedName>
</protein>
<organism evidence="3 4">
    <name type="scientific">Glycomyces paridis</name>
    <dbReference type="NCBI Taxonomy" id="2126555"/>
    <lineage>
        <taxon>Bacteria</taxon>
        <taxon>Bacillati</taxon>
        <taxon>Actinomycetota</taxon>
        <taxon>Actinomycetes</taxon>
        <taxon>Glycomycetales</taxon>
        <taxon>Glycomycetaceae</taxon>
        <taxon>Glycomyces</taxon>
    </lineage>
</organism>
<evidence type="ECO:0000256" key="2">
    <source>
        <dbReference type="SAM" id="Phobius"/>
    </source>
</evidence>
<sequence>MNDTIAIIIALTVLAVSISAYLRSRYWARRSDRAALSAELAARRAESAAAKSIDALRRQAAALRCYAQISGRDLNHQWEVLNIAEDLDRAANNLDPQGPNMHAASGGAFAKDTDR</sequence>
<proteinExistence type="predicted"/>
<keyword evidence="2" id="KW-0472">Membrane</keyword>
<dbReference type="EMBL" id="STGX01000016">
    <property type="protein sequence ID" value="THV25996.1"/>
    <property type="molecule type" value="Genomic_DNA"/>
</dbReference>
<keyword evidence="4" id="KW-1185">Reference proteome</keyword>
<dbReference type="AlphaFoldDB" id="A0A4V4HNG5"/>
<feature type="region of interest" description="Disordered" evidence="1">
    <location>
        <begin position="92"/>
        <end position="115"/>
    </location>
</feature>
<dbReference type="RefSeq" id="WP_136531444.1">
    <property type="nucleotide sequence ID" value="NZ_STGX01000016.1"/>
</dbReference>
<gene>
    <name evidence="3" type="ORF">E9998_19880</name>
</gene>
<comment type="caution">
    <text evidence="3">The sequence shown here is derived from an EMBL/GenBank/DDBJ whole genome shotgun (WGS) entry which is preliminary data.</text>
</comment>
<dbReference type="Proteomes" id="UP000305792">
    <property type="component" value="Unassembled WGS sequence"/>
</dbReference>
<reference evidence="3 4" key="1">
    <citation type="journal article" date="2018" name="Int. J. Syst. Evol. Microbiol.">
        <title>Glycomyces paridis sp. nov., isolated from the medicinal plant Paris polyphylla.</title>
        <authorList>
            <person name="Fang X.M."/>
            <person name="Bai J.L."/>
            <person name="Su J."/>
            <person name="Zhao L.L."/>
            <person name="Liu H.Y."/>
            <person name="Ma B.P."/>
            <person name="Zhang Y.Q."/>
            <person name="Yu L.Y."/>
        </authorList>
    </citation>
    <scope>NUCLEOTIDE SEQUENCE [LARGE SCALE GENOMIC DNA]</scope>
    <source>
        <strain evidence="3 4">CPCC 204357</strain>
    </source>
</reference>
<evidence type="ECO:0000256" key="1">
    <source>
        <dbReference type="SAM" id="MobiDB-lite"/>
    </source>
</evidence>
<feature type="transmembrane region" description="Helical" evidence="2">
    <location>
        <begin position="6"/>
        <end position="23"/>
    </location>
</feature>
<keyword evidence="2" id="KW-1133">Transmembrane helix</keyword>
<name>A0A4V4HNG5_9ACTN</name>